<dbReference type="Pfam" id="PF08028">
    <property type="entry name" value="Acyl-CoA_dh_2"/>
    <property type="match status" value="1"/>
</dbReference>
<proteinExistence type="predicted"/>
<dbReference type="PANTHER" id="PTHR43884">
    <property type="entry name" value="ACYL-COA DEHYDROGENASE"/>
    <property type="match status" value="1"/>
</dbReference>
<dbReference type="InterPro" id="IPR013786">
    <property type="entry name" value="AcylCoA_DH/ox_N"/>
</dbReference>
<evidence type="ECO:0000259" key="4">
    <source>
        <dbReference type="Pfam" id="PF08028"/>
    </source>
</evidence>
<evidence type="ECO:0000313" key="6">
    <source>
        <dbReference type="Proteomes" id="UP000763557"/>
    </source>
</evidence>
<dbReference type="InterPro" id="IPR036250">
    <property type="entry name" value="AcylCo_DH-like_C"/>
</dbReference>
<keyword evidence="1" id="KW-0560">Oxidoreductase</keyword>
<evidence type="ECO:0000256" key="1">
    <source>
        <dbReference type="ARBA" id="ARBA00023002"/>
    </source>
</evidence>
<dbReference type="InterPro" id="IPR037069">
    <property type="entry name" value="AcylCoA_DH/ox_N_sf"/>
</dbReference>
<dbReference type="RefSeq" id="WP_312872789.1">
    <property type="nucleotide sequence ID" value="NZ_CBCSGW010000001.1"/>
</dbReference>
<dbReference type="PIRSF" id="PIRSF016578">
    <property type="entry name" value="HsaA"/>
    <property type="match status" value="1"/>
</dbReference>
<keyword evidence="6" id="KW-1185">Reference proteome</keyword>
<organism evidence="5 6">
    <name type="scientific">Kibdelosporangium persicum</name>
    <dbReference type="NCBI Taxonomy" id="2698649"/>
    <lineage>
        <taxon>Bacteria</taxon>
        <taxon>Bacillati</taxon>
        <taxon>Actinomycetota</taxon>
        <taxon>Actinomycetes</taxon>
        <taxon>Pseudonocardiales</taxon>
        <taxon>Pseudonocardiaceae</taxon>
        <taxon>Kibdelosporangium</taxon>
    </lineage>
</organism>
<reference evidence="5 6" key="1">
    <citation type="submission" date="2020-01" db="EMBL/GenBank/DDBJ databases">
        <title>Kibdelosporangium persica a novel Actinomycetes from a hot desert in Iran.</title>
        <authorList>
            <person name="Safaei N."/>
            <person name="Zaburannyi N."/>
            <person name="Mueller R."/>
            <person name="Wink J."/>
        </authorList>
    </citation>
    <scope>NUCLEOTIDE SEQUENCE [LARGE SCALE GENOMIC DNA]</scope>
    <source>
        <strain evidence="5 6">4NS15</strain>
    </source>
</reference>
<dbReference type="Gene3D" id="1.20.140.10">
    <property type="entry name" value="Butyryl-CoA Dehydrogenase, subunit A, domain 3"/>
    <property type="match status" value="1"/>
</dbReference>
<dbReference type="SUPFAM" id="SSF47203">
    <property type="entry name" value="Acyl-CoA dehydrogenase C-terminal domain-like"/>
    <property type="match status" value="1"/>
</dbReference>
<protein>
    <submittedName>
        <fullName evidence="5">Dibenzothiophene desulfurization enzyme C</fullName>
    </submittedName>
</protein>
<dbReference type="InterPro" id="IPR009100">
    <property type="entry name" value="AcylCoA_DH/oxidase_NM_dom_sf"/>
</dbReference>
<name>A0ABX2F790_9PSEU</name>
<dbReference type="InterPro" id="IPR046373">
    <property type="entry name" value="Acyl-CoA_Oxase/DH_mid-dom_sf"/>
</dbReference>
<feature type="domain" description="Acyl-CoA dehydrogenase C-terminal" evidence="4">
    <location>
        <begin position="255"/>
        <end position="388"/>
    </location>
</feature>
<sequence length="414" mass="46235">MTTTEQPPVRGDSGSPPEWALAPLPTTPEGWDERSRQVGRLLLADGAARDRAAKTPYDEIQLLKDAGLVNILAPAHTGGGGMEWPTAYRVVRGVASGDGSIGQLIGDHFLWAWLPRIMGTPEQVVPFEAAGGANRYFYGCALNPRFRDIVVRDEGDHLVFNGRKTFCTGVKVSDYSVIEGLLEGTEDTYILAYVPIDQPGVVFHDDWDNMGQRLTESGSVTFNDIKVPWSDALGWRDKKHYPRVYNTMNVPTGQLMFANIYAGVARGALITAEEYTRTQGTAWGGYERTVDEPRVLDVIGDLTTKLWTLEAFLDQVAEDGLEIHRDPDALTERKRGEYKVRTGAARARSAETALEITARIFEVTGARSTASKYGYDRFWRNVRTHSLHHPIYYHRQEVGKYQLLDQIPKPGRYS</sequence>
<accession>A0ABX2F790</accession>
<gene>
    <name evidence="5" type="ORF">GC106_42860</name>
</gene>
<dbReference type="SUPFAM" id="SSF56645">
    <property type="entry name" value="Acyl-CoA dehydrogenase NM domain-like"/>
    <property type="match status" value="1"/>
</dbReference>
<feature type="region of interest" description="Disordered" evidence="2">
    <location>
        <begin position="1"/>
        <end position="33"/>
    </location>
</feature>
<dbReference type="InterPro" id="IPR013107">
    <property type="entry name" value="Acyl-CoA_DH_C"/>
</dbReference>
<dbReference type="Proteomes" id="UP000763557">
    <property type="component" value="Unassembled WGS sequence"/>
</dbReference>
<feature type="domain" description="Acyl-CoA dehydrogenase/oxidase N-terminal" evidence="3">
    <location>
        <begin position="48"/>
        <end position="123"/>
    </location>
</feature>
<dbReference type="PANTHER" id="PTHR43884:SF12">
    <property type="entry name" value="ISOVALERYL-COA DEHYDROGENASE, MITOCHONDRIAL-RELATED"/>
    <property type="match status" value="1"/>
</dbReference>
<comment type="caution">
    <text evidence="5">The sequence shown here is derived from an EMBL/GenBank/DDBJ whole genome shotgun (WGS) entry which is preliminary data.</text>
</comment>
<evidence type="ECO:0000313" key="5">
    <source>
        <dbReference type="EMBL" id="NRN67053.1"/>
    </source>
</evidence>
<dbReference type="Gene3D" id="1.10.540.10">
    <property type="entry name" value="Acyl-CoA dehydrogenase/oxidase, N-terminal domain"/>
    <property type="match status" value="1"/>
</dbReference>
<dbReference type="Gene3D" id="2.40.110.10">
    <property type="entry name" value="Butyryl-CoA Dehydrogenase, subunit A, domain 2"/>
    <property type="match status" value="1"/>
</dbReference>
<dbReference type="Pfam" id="PF02771">
    <property type="entry name" value="Acyl-CoA_dh_N"/>
    <property type="match status" value="1"/>
</dbReference>
<dbReference type="EMBL" id="JAAATY010000012">
    <property type="protein sequence ID" value="NRN67053.1"/>
    <property type="molecule type" value="Genomic_DNA"/>
</dbReference>
<evidence type="ECO:0000259" key="3">
    <source>
        <dbReference type="Pfam" id="PF02771"/>
    </source>
</evidence>
<evidence type="ECO:0000256" key="2">
    <source>
        <dbReference type="SAM" id="MobiDB-lite"/>
    </source>
</evidence>